<dbReference type="OMA" id="RQDFGNT"/>
<dbReference type="GO" id="GO:0005737">
    <property type="term" value="C:cytoplasm"/>
    <property type="evidence" value="ECO:0007669"/>
    <property type="project" value="UniProtKB-SubCell"/>
</dbReference>
<dbReference type="KEGG" id="bcom:BAUCODRAFT_73819"/>
<keyword evidence="3" id="KW-0433">Leucine-rich repeat</keyword>
<sequence>MDSEDGQIFVKASINLAYFVRTHERALANALQLQRTRYGVQQATVGPASATAPTSTISLADALNRPSVFSSQTIRPAKLTLTPHHLWFLLSKFVDLGVDVGPMNVRLENLHSDAAPSNYVSFLGHAPKSRGKQSDADSLKSVSSVRSMISTVSSMWSGFSLSNSAAKEEKRMAQYKDDIRYLYSCFTKIPALKLSPDHRARLIAGYEEFPFDTAVPVFVFKNLSALEICDLDFRQFHGWDRLAEQLRSLTVRRAHLDDPIDLLQNIVLDDIEKRRKRSSKTQAPTTPSTPGVPWPTGSPRIRGAELARSFSSPNSPLADQRRSSLGGSLTPGGSAEIVRTPMQPVRQRSNSPIRPPSSRHGSLHKPRRNAAHVYRRSSGSSAESDGTPRHSTADLLAMNVLPPSKWRMLRHLSLAENGLTSLTAESLRPVAATLQSLDLSGNLFTEIPDALASLTHLRALNMSNCMIDSLKSLAKYPLPAITTLNLRSNRLLSLAGIEKVPTLERVDLRDNKLYDPTELRRLTTALDLVDVYVLKNPFTRTHGDYRVVIFNAFRDTPGHNAELTIDTLGPTYNEKKLLHDKAPEPSPVPVVQPPAEEEEEEQAKAAPEVEDAVSDLRLEPPALEREQSLQGYSHRRTTSDMGPQSLRRKKRAPRKRIVELSQQEAFSTSPVEPSLLHTAEVPPQTPSEADEPTTPEPTPYHTAPTTQIQTETAVRRPTVDTSLASPTPAPRIREVSDDDEAPSRSPEAVDSNSDLYRQKIEALKSELGSNWLTALSEDRFAEQQTRNRSYSPTSRTSTVKSGDQVRGVSVGARTLG</sequence>
<evidence type="ECO:0000313" key="6">
    <source>
        <dbReference type="EMBL" id="EMC94455.1"/>
    </source>
</evidence>
<evidence type="ECO:0000256" key="2">
    <source>
        <dbReference type="ARBA" id="ARBA00022490"/>
    </source>
</evidence>
<feature type="region of interest" description="Disordered" evidence="5">
    <location>
        <begin position="274"/>
        <end position="390"/>
    </location>
</feature>
<dbReference type="FunFam" id="3.80.10.10:FF:000273">
    <property type="entry name" value="Leucine Rich Repeat domain protein"/>
    <property type="match status" value="1"/>
</dbReference>
<dbReference type="eggNOG" id="KOG1259">
    <property type="taxonomic scope" value="Eukaryota"/>
</dbReference>
<dbReference type="PANTHER" id="PTHR15454">
    <property type="entry name" value="NISCHARIN RELATED"/>
    <property type="match status" value="1"/>
</dbReference>
<feature type="compositionally biased region" description="Low complexity" evidence="5">
    <location>
        <begin position="323"/>
        <end position="334"/>
    </location>
</feature>
<feature type="compositionally biased region" description="Basic and acidic residues" evidence="5">
    <location>
        <begin position="614"/>
        <end position="627"/>
    </location>
</feature>
<reference evidence="6 7" key="1">
    <citation type="journal article" date="2012" name="PLoS Pathog.">
        <title>Diverse lifestyles and strategies of plant pathogenesis encoded in the genomes of eighteen Dothideomycetes fungi.</title>
        <authorList>
            <person name="Ohm R.A."/>
            <person name="Feau N."/>
            <person name="Henrissat B."/>
            <person name="Schoch C.L."/>
            <person name="Horwitz B.A."/>
            <person name="Barry K.W."/>
            <person name="Condon B.J."/>
            <person name="Copeland A.C."/>
            <person name="Dhillon B."/>
            <person name="Glaser F."/>
            <person name="Hesse C.N."/>
            <person name="Kosti I."/>
            <person name="LaButti K."/>
            <person name="Lindquist E.A."/>
            <person name="Lucas S."/>
            <person name="Salamov A.A."/>
            <person name="Bradshaw R.E."/>
            <person name="Ciuffetti L."/>
            <person name="Hamelin R.C."/>
            <person name="Kema G.H.J."/>
            <person name="Lawrence C."/>
            <person name="Scott J.A."/>
            <person name="Spatafora J.W."/>
            <person name="Turgeon B.G."/>
            <person name="de Wit P.J.G.M."/>
            <person name="Zhong S."/>
            <person name="Goodwin S.B."/>
            <person name="Grigoriev I.V."/>
        </authorList>
    </citation>
    <scope>NUCLEOTIDE SEQUENCE [LARGE SCALE GENOMIC DNA]</scope>
    <source>
        <strain evidence="6 7">UAMH 10762</strain>
    </source>
</reference>
<evidence type="ECO:0000256" key="1">
    <source>
        <dbReference type="ARBA" id="ARBA00004496"/>
    </source>
</evidence>
<dbReference type="AlphaFoldDB" id="M2N6Q2"/>
<proteinExistence type="predicted"/>
<protein>
    <recommendedName>
        <fullName evidence="8">Leucine-rich repeat-containing protein</fullName>
    </recommendedName>
</protein>
<feature type="compositionally biased region" description="Basic residues" evidence="5">
    <location>
        <begin position="646"/>
        <end position="655"/>
    </location>
</feature>
<dbReference type="EMBL" id="KB445558">
    <property type="protein sequence ID" value="EMC94455.1"/>
    <property type="molecule type" value="Genomic_DNA"/>
</dbReference>
<evidence type="ECO:0000313" key="7">
    <source>
        <dbReference type="Proteomes" id="UP000011761"/>
    </source>
</evidence>
<dbReference type="Pfam" id="PF13855">
    <property type="entry name" value="LRR_8"/>
    <property type="match status" value="1"/>
</dbReference>
<dbReference type="Gene3D" id="3.80.10.10">
    <property type="entry name" value="Ribonuclease Inhibitor"/>
    <property type="match status" value="2"/>
</dbReference>
<feature type="compositionally biased region" description="Basic residues" evidence="5">
    <location>
        <begin position="361"/>
        <end position="375"/>
    </location>
</feature>
<keyword evidence="7" id="KW-1185">Reference proteome</keyword>
<dbReference type="InterPro" id="IPR032675">
    <property type="entry name" value="LRR_dom_sf"/>
</dbReference>
<evidence type="ECO:0000256" key="5">
    <source>
        <dbReference type="SAM" id="MobiDB-lite"/>
    </source>
</evidence>
<feature type="region of interest" description="Disordered" evidence="5">
    <location>
        <begin position="778"/>
        <end position="816"/>
    </location>
</feature>
<dbReference type="RefSeq" id="XP_007678204.1">
    <property type="nucleotide sequence ID" value="XM_007680014.1"/>
</dbReference>
<dbReference type="OrthoDB" id="676979at2759"/>
<name>M2N6Q2_BAUPA</name>
<accession>M2N6Q2</accession>
<organism evidence="6 7">
    <name type="scientific">Baudoinia panamericana (strain UAMH 10762)</name>
    <name type="common">Angels' share fungus</name>
    <name type="synonym">Baudoinia compniacensis (strain UAMH 10762)</name>
    <dbReference type="NCBI Taxonomy" id="717646"/>
    <lineage>
        <taxon>Eukaryota</taxon>
        <taxon>Fungi</taxon>
        <taxon>Dikarya</taxon>
        <taxon>Ascomycota</taxon>
        <taxon>Pezizomycotina</taxon>
        <taxon>Dothideomycetes</taxon>
        <taxon>Dothideomycetidae</taxon>
        <taxon>Mycosphaerellales</taxon>
        <taxon>Teratosphaeriaceae</taxon>
        <taxon>Baudoinia</taxon>
    </lineage>
</organism>
<dbReference type="HOGENOM" id="CLU_009538_0_0_1"/>
<feature type="compositionally biased region" description="Polar residues" evidence="5">
    <location>
        <begin position="280"/>
        <end position="289"/>
    </location>
</feature>
<feature type="region of interest" description="Disordered" evidence="5">
    <location>
        <begin position="578"/>
        <end position="755"/>
    </location>
</feature>
<keyword evidence="2" id="KW-0963">Cytoplasm</keyword>
<dbReference type="SUPFAM" id="SSF52075">
    <property type="entry name" value="Outer arm dynein light chain 1"/>
    <property type="match status" value="1"/>
</dbReference>
<dbReference type="PROSITE" id="PS51450">
    <property type="entry name" value="LRR"/>
    <property type="match status" value="1"/>
</dbReference>
<feature type="compositionally biased region" description="Polar residues" evidence="5">
    <location>
        <begin position="782"/>
        <end position="801"/>
    </location>
</feature>
<dbReference type="GeneID" id="19116844"/>
<comment type="subcellular location">
    <subcellularLocation>
        <location evidence="1">Cytoplasm</location>
    </subcellularLocation>
</comment>
<dbReference type="Proteomes" id="UP000011761">
    <property type="component" value="Unassembled WGS sequence"/>
</dbReference>
<evidence type="ECO:0000256" key="4">
    <source>
        <dbReference type="ARBA" id="ARBA00022737"/>
    </source>
</evidence>
<dbReference type="PANTHER" id="PTHR15454:SF69">
    <property type="entry name" value="SERINE_THREONINE-PROTEIN KINASE 11-INTERACTING PROTEIN"/>
    <property type="match status" value="1"/>
</dbReference>
<dbReference type="InterPro" id="IPR001611">
    <property type="entry name" value="Leu-rich_rpt"/>
</dbReference>
<gene>
    <name evidence="6" type="ORF">BAUCODRAFT_73819</name>
</gene>
<feature type="compositionally biased region" description="Polar residues" evidence="5">
    <location>
        <begin position="660"/>
        <end position="671"/>
    </location>
</feature>
<feature type="compositionally biased region" description="Low complexity" evidence="5">
    <location>
        <begin position="346"/>
        <end position="359"/>
    </location>
</feature>
<keyword evidence="4" id="KW-0677">Repeat</keyword>
<evidence type="ECO:0000256" key="3">
    <source>
        <dbReference type="ARBA" id="ARBA00022614"/>
    </source>
</evidence>
<evidence type="ECO:0008006" key="8">
    <source>
        <dbReference type="Google" id="ProtNLM"/>
    </source>
</evidence>